<evidence type="ECO:0000256" key="1">
    <source>
        <dbReference type="SAM" id="MobiDB-lite"/>
    </source>
</evidence>
<keyword evidence="3" id="KW-1185">Reference proteome</keyword>
<proteinExistence type="predicted"/>
<feature type="compositionally biased region" description="Low complexity" evidence="1">
    <location>
        <begin position="130"/>
        <end position="141"/>
    </location>
</feature>
<name>A0AAW0A8T9_9AGAR</name>
<dbReference type="Proteomes" id="UP001362999">
    <property type="component" value="Unassembled WGS sequence"/>
</dbReference>
<sequence length="234" mass="25585">MTHVPDSPPTLAKLLELLSKLIELISASFRTPAPAPPPRRPVTCSYCSSPRHLIRHCPRVLADIRSGLCKRNALGRVVLPSGLYVPHTVVGHNLRARFLAHTRSQQLRTPLVVRRSVPIAAPRPVPPSTIPSSYTPPTTTSAHRLSRPRRFLATFLPLVMLFPAFPTPRIVVPAPSPIEASSTAPSTSPGPSSLVPPPDPLEDVFRELALLRLHPDPLRLSALECRMAELRDSS</sequence>
<organism evidence="2 3">
    <name type="scientific">Favolaschia claudopus</name>
    <dbReference type="NCBI Taxonomy" id="2862362"/>
    <lineage>
        <taxon>Eukaryota</taxon>
        <taxon>Fungi</taxon>
        <taxon>Dikarya</taxon>
        <taxon>Basidiomycota</taxon>
        <taxon>Agaricomycotina</taxon>
        <taxon>Agaricomycetes</taxon>
        <taxon>Agaricomycetidae</taxon>
        <taxon>Agaricales</taxon>
        <taxon>Marasmiineae</taxon>
        <taxon>Mycenaceae</taxon>
        <taxon>Favolaschia</taxon>
    </lineage>
</organism>
<protein>
    <submittedName>
        <fullName evidence="2">Uncharacterized protein</fullName>
    </submittedName>
</protein>
<dbReference type="AlphaFoldDB" id="A0AAW0A8T9"/>
<evidence type="ECO:0000313" key="2">
    <source>
        <dbReference type="EMBL" id="KAK7005489.1"/>
    </source>
</evidence>
<feature type="compositionally biased region" description="Low complexity" evidence="1">
    <location>
        <begin position="178"/>
        <end position="193"/>
    </location>
</feature>
<gene>
    <name evidence="2" type="ORF">R3P38DRAFT_3041686</name>
</gene>
<evidence type="ECO:0000313" key="3">
    <source>
        <dbReference type="Proteomes" id="UP001362999"/>
    </source>
</evidence>
<reference evidence="2 3" key="1">
    <citation type="journal article" date="2024" name="J Genomics">
        <title>Draft genome sequencing and assembly of Favolaschia claudopus CIRM-BRFM 2984 isolated from oak limbs.</title>
        <authorList>
            <person name="Navarro D."/>
            <person name="Drula E."/>
            <person name="Chaduli D."/>
            <person name="Cazenave R."/>
            <person name="Ahrendt S."/>
            <person name="Wang J."/>
            <person name="Lipzen A."/>
            <person name="Daum C."/>
            <person name="Barry K."/>
            <person name="Grigoriev I.V."/>
            <person name="Favel A."/>
            <person name="Rosso M.N."/>
            <person name="Martin F."/>
        </authorList>
    </citation>
    <scope>NUCLEOTIDE SEQUENCE [LARGE SCALE GENOMIC DNA]</scope>
    <source>
        <strain evidence="2 3">CIRM-BRFM 2984</strain>
    </source>
</reference>
<accession>A0AAW0A8T9</accession>
<dbReference type="EMBL" id="JAWWNJ010000078">
    <property type="protein sequence ID" value="KAK7005489.1"/>
    <property type="molecule type" value="Genomic_DNA"/>
</dbReference>
<comment type="caution">
    <text evidence="2">The sequence shown here is derived from an EMBL/GenBank/DDBJ whole genome shotgun (WGS) entry which is preliminary data.</text>
</comment>
<feature type="region of interest" description="Disordered" evidence="1">
    <location>
        <begin position="178"/>
        <end position="200"/>
    </location>
</feature>
<feature type="region of interest" description="Disordered" evidence="1">
    <location>
        <begin position="124"/>
        <end position="143"/>
    </location>
</feature>